<name>X0S192_9ZZZZ</name>
<reference evidence="1" key="1">
    <citation type="journal article" date="2014" name="Front. Microbiol.">
        <title>High frequency of phylogenetically diverse reductive dehalogenase-homologous genes in deep subseafloor sedimentary metagenomes.</title>
        <authorList>
            <person name="Kawai M."/>
            <person name="Futagami T."/>
            <person name="Toyoda A."/>
            <person name="Takaki Y."/>
            <person name="Nishi S."/>
            <person name="Hori S."/>
            <person name="Arai W."/>
            <person name="Tsubouchi T."/>
            <person name="Morono Y."/>
            <person name="Uchiyama I."/>
            <person name="Ito T."/>
            <person name="Fujiyama A."/>
            <person name="Inagaki F."/>
            <person name="Takami H."/>
        </authorList>
    </citation>
    <scope>NUCLEOTIDE SEQUENCE</scope>
    <source>
        <strain evidence="1">Expedition CK06-06</strain>
    </source>
</reference>
<proteinExistence type="predicted"/>
<organism evidence="1">
    <name type="scientific">marine sediment metagenome</name>
    <dbReference type="NCBI Taxonomy" id="412755"/>
    <lineage>
        <taxon>unclassified sequences</taxon>
        <taxon>metagenomes</taxon>
        <taxon>ecological metagenomes</taxon>
    </lineage>
</organism>
<gene>
    <name evidence="1" type="ORF">S01H1_17773</name>
</gene>
<evidence type="ECO:0000313" key="1">
    <source>
        <dbReference type="EMBL" id="GAF74843.1"/>
    </source>
</evidence>
<dbReference type="EMBL" id="BARS01009453">
    <property type="protein sequence ID" value="GAF74843.1"/>
    <property type="molecule type" value="Genomic_DNA"/>
</dbReference>
<feature type="non-terminal residue" evidence="1">
    <location>
        <position position="1"/>
    </location>
</feature>
<dbReference type="AlphaFoldDB" id="X0S192"/>
<sequence>FHSWVDANPGNPSHWQDIQGFTDSIPGLTGIYGEGDPITFNTYNEENLLSGTIQGSFFYTPWSDDLPVGFSEAEAYLIFHTHNGCDVRGGYGKPRVFTFSGRQDPESLFSWQSGYISPSADEGSDPAAFPGWYTDDSYHWYTEDRSVADNLEDYNIAEDLEDFPQLKPGKPSGMLWQDEAGIVYCPITGSALQASGFHGW</sequence>
<accession>X0S192</accession>
<protein>
    <submittedName>
        <fullName evidence="1">Uncharacterized protein</fullName>
    </submittedName>
</protein>
<comment type="caution">
    <text evidence="1">The sequence shown here is derived from an EMBL/GenBank/DDBJ whole genome shotgun (WGS) entry which is preliminary data.</text>
</comment>